<proteinExistence type="predicted"/>
<accession>A0ABX0HZY0</accession>
<dbReference type="Gene3D" id="3.40.50.2000">
    <property type="entry name" value="Glycogen Phosphorylase B"/>
    <property type="match status" value="2"/>
</dbReference>
<comment type="caution">
    <text evidence="2">The sequence shown here is derived from an EMBL/GenBank/DDBJ whole genome shotgun (WGS) entry which is preliminary data.</text>
</comment>
<gene>
    <name evidence="2" type="ORF">G4D72_00085</name>
</gene>
<dbReference type="PANTHER" id="PTHR12526">
    <property type="entry name" value="GLYCOSYLTRANSFERASE"/>
    <property type="match status" value="1"/>
</dbReference>
<reference evidence="2 3" key="1">
    <citation type="submission" date="2020-02" db="EMBL/GenBank/DDBJ databases">
        <authorList>
            <person name="Chen W.-M."/>
        </authorList>
    </citation>
    <scope>NUCLEOTIDE SEQUENCE [LARGE SCALE GENOMIC DNA]</scope>
    <source>
        <strain evidence="2 3">KDG-16</strain>
    </source>
</reference>
<evidence type="ECO:0000313" key="2">
    <source>
        <dbReference type="EMBL" id="NHM00502.1"/>
    </source>
</evidence>
<protein>
    <submittedName>
        <fullName evidence="2">Glycosyltransferase</fullName>
    </submittedName>
</protein>
<dbReference type="EMBL" id="JAAJBT010000001">
    <property type="protein sequence ID" value="NHM00502.1"/>
    <property type="molecule type" value="Genomic_DNA"/>
</dbReference>
<evidence type="ECO:0000313" key="3">
    <source>
        <dbReference type="Proteomes" id="UP000800984"/>
    </source>
</evidence>
<name>A0ABX0HZY0_9FLAO</name>
<dbReference type="Proteomes" id="UP000800984">
    <property type="component" value="Unassembled WGS sequence"/>
</dbReference>
<dbReference type="RefSeq" id="WP_166075538.1">
    <property type="nucleotide sequence ID" value="NZ_JAAJBT010000001.1"/>
</dbReference>
<organism evidence="2 3">
    <name type="scientific">Flavobacterium difficile</name>
    <dbReference type="NCBI Taxonomy" id="2709659"/>
    <lineage>
        <taxon>Bacteria</taxon>
        <taxon>Pseudomonadati</taxon>
        <taxon>Bacteroidota</taxon>
        <taxon>Flavobacteriia</taxon>
        <taxon>Flavobacteriales</taxon>
        <taxon>Flavobacteriaceae</taxon>
        <taxon>Flavobacterium</taxon>
    </lineage>
</organism>
<dbReference type="SUPFAM" id="SSF53756">
    <property type="entry name" value="UDP-Glycosyltransferase/glycogen phosphorylase"/>
    <property type="match status" value="1"/>
</dbReference>
<sequence length="347" mass="39922">MKNTLKHIVFLTPGFAQNEQDTTTIPALQEYIFALKKEQPELKITIIAFQFPFTKSSYDWHNCNVIPLNGKNKKWKKILIWNSAFQSLKKLNKKQPISIIHSFWLGECAFVGNLFSNRFRIKHICTLMGQDVKKKNFYLKLLPLQNMNLICLSTFQKQYLLGNDSFQPKIIPWGITKTKFLPSTQKTIDIIGVGSLIPVKNYELFIDIIFEIHKTLPLKVVLLGDGKDKEKLQKKIKQLQLENAITLTGKLSYIKTLEYISKAKVLLHTSHFESFGMIFPEALESKTLIVSKNVGCAFPSENWFIAETIEEMILACKKGLISSFATNCDNPFLIEKTVENYLKVYNE</sequence>
<evidence type="ECO:0000259" key="1">
    <source>
        <dbReference type="Pfam" id="PF00534"/>
    </source>
</evidence>
<feature type="domain" description="Glycosyl transferase family 1" evidence="1">
    <location>
        <begin position="183"/>
        <end position="295"/>
    </location>
</feature>
<dbReference type="InterPro" id="IPR001296">
    <property type="entry name" value="Glyco_trans_1"/>
</dbReference>
<keyword evidence="3" id="KW-1185">Reference proteome</keyword>
<dbReference type="Pfam" id="PF00534">
    <property type="entry name" value="Glycos_transf_1"/>
    <property type="match status" value="1"/>
</dbReference>